<dbReference type="SUPFAM" id="SSF52058">
    <property type="entry name" value="L domain-like"/>
    <property type="match status" value="1"/>
</dbReference>
<sequence length="900" mass="99906">MGFWFWFILFCVSSKVSFSYPDGFLSLSCGGTSFVDSSNIKWVSDSDYITTGNTATVNFVEGTEYSQVPVRFFPNSPGRKCYRLPVNVSSSVLVRAQFAYKNYDSLETPPAFSVSLGTAISTTVNLTSTDPWTEEFIWPANKDSLPLCLQSIPGAGFPVISTLEVRPLPQGAYKTGLEDFPDNFLRKSYRINCGYNDGSLRYPLDQYDRIWDADQDFSPFHVSTGFKMQSTVNLSSLKETPPAAVLQTARVLVRKDVLTYDLPLDTLGDYYIILYFAGILPVFPSFDILINGDVIRSNYAVKSSEASAMFITRKGIKSLNITMKGIRFYPQINGIEVYEIVNIPSESSSTTVSALQVIQQSTGLDLGWQDDPCLPTPWDHIRCEENLVTSLDLSDINLRSVSPTFGDLLNLKSLDLHNTSLAGEIQNLGGLQELEKMNLSFNQLTSFGFDLEDLINLQILDLQNNSLQGIVPDGLGELKELHLLNLENNKLQGTLPESLNRESLEVRTSGNLCLSFSLLTCNGVSRNRSHETPEGTIIFTKKKHDVHNHLGVVLGAVGGAVLALFFLSILAFLYTRRNKTEVTYTTRAETDIRNWNAAKFFTYKEIKAATNNFKEVIGRGSFGSVYLGKLQDGTLVAVKVRFDKSQLGADSFINEVSLLSQIRHQNLVSLKGFCHESKQQILVYEYLPGGSLADNLYGASSKSVTLSWVRRLKIAVDAAKGLDYLHNGSEPRIIHRDVKSSNILMDMEMNAKISDFGLSKQVTRADATHVTTVVKGTAGYLDPEYYSTQQLTEKSDVYSFGVVLLELICGREPLSHSGTPDSFNLVLWAKPYLQAGAFEIVDESLKGTFDAESMRRAALIASRSVERDASRRPTIAEVLAELKVAYSIQLSYLAFTEHAN</sequence>
<dbReference type="FunFam" id="1.10.510.10:FF:000146">
    <property type="entry name" value="LRR receptor-like serine/threonine-protein kinase IOS1"/>
    <property type="match status" value="1"/>
</dbReference>
<feature type="chain" id="PRO_5015314777" evidence="16">
    <location>
        <begin position="20"/>
        <end position="900"/>
    </location>
</feature>
<evidence type="ECO:0000256" key="12">
    <source>
        <dbReference type="ARBA" id="ARBA00023136"/>
    </source>
</evidence>
<dbReference type="Gene3D" id="1.10.510.10">
    <property type="entry name" value="Transferase(Phosphotransferase) domain 1"/>
    <property type="match status" value="1"/>
</dbReference>
<evidence type="ECO:0000313" key="18">
    <source>
        <dbReference type="EMBL" id="PSR89686.1"/>
    </source>
</evidence>
<dbReference type="SMART" id="SM00220">
    <property type="entry name" value="S_TKc"/>
    <property type="match status" value="1"/>
</dbReference>
<dbReference type="OrthoDB" id="1882297at2759"/>
<dbReference type="GO" id="GO:0016020">
    <property type="term" value="C:membrane"/>
    <property type="evidence" value="ECO:0007669"/>
    <property type="project" value="UniProtKB-SubCell"/>
</dbReference>
<name>A0A2R6PEV8_ACTCC</name>
<dbReference type="GO" id="GO:0005524">
    <property type="term" value="F:ATP binding"/>
    <property type="evidence" value="ECO:0007669"/>
    <property type="project" value="UniProtKB-UniRule"/>
</dbReference>
<dbReference type="FunFam" id="3.30.200.20:FF:000178">
    <property type="entry name" value="serine/threonine-protein kinase PBS1-like"/>
    <property type="match status" value="1"/>
</dbReference>
<evidence type="ECO:0000256" key="13">
    <source>
        <dbReference type="ARBA" id="ARBA00023170"/>
    </source>
</evidence>
<dbReference type="CDD" id="cd14066">
    <property type="entry name" value="STKc_IRAK"/>
    <property type="match status" value="1"/>
</dbReference>
<evidence type="ECO:0000256" key="5">
    <source>
        <dbReference type="ARBA" id="ARBA00022679"/>
    </source>
</evidence>
<evidence type="ECO:0000313" key="19">
    <source>
        <dbReference type="Proteomes" id="UP000241394"/>
    </source>
</evidence>
<dbReference type="Gene3D" id="3.80.10.10">
    <property type="entry name" value="Ribonuclease Inhibitor"/>
    <property type="match status" value="1"/>
</dbReference>
<evidence type="ECO:0000256" key="14">
    <source>
        <dbReference type="PROSITE-ProRule" id="PRU10141"/>
    </source>
</evidence>
<protein>
    <submittedName>
        <fullName evidence="18">LRR receptor-like serine/threonine-protein kinase</fullName>
    </submittedName>
</protein>
<dbReference type="PROSITE" id="PS00108">
    <property type="entry name" value="PROTEIN_KINASE_ST"/>
    <property type="match status" value="1"/>
</dbReference>
<dbReference type="GO" id="GO:0004674">
    <property type="term" value="F:protein serine/threonine kinase activity"/>
    <property type="evidence" value="ECO:0007669"/>
    <property type="project" value="UniProtKB-KW"/>
</dbReference>
<evidence type="ECO:0000256" key="2">
    <source>
        <dbReference type="ARBA" id="ARBA00022527"/>
    </source>
</evidence>
<feature type="signal peptide" evidence="16">
    <location>
        <begin position="1"/>
        <end position="19"/>
    </location>
</feature>
<reference evidence="18 19" key="1">
    <citation type="submission" date="2017-07" db="EMBL/GenBank/DDBJ databases">
        <title>An improved, manually edited Actinidia chinensis var. chinensis (kiwifruit) genome highlights the challenges associated with draft genomes and gene prediction in plants.</title>
        <authorList>
            <person name="Pilkington S."/>
            <person name="Crowhurst R."/>
            <person name="Hilario E."/>
            <person name="Nardozza S."/>
            <person name="Fraser L."/>
            <person name="Peng Y."/>
            <person name="Gunaseelan K."/>
            <person name="Simpson R."/>
            <person name="Tahir J."/>
            <person name="Deroles S."/>
            <person name="Templeton K."/>
            <person name="Luo Z."/>
            <person name="Davy M."/>
            <person name="Cheng C."/>
            <person name="Mcneilage M."/>
            <person name="Scaglione D."/>
            <person name="Liu Y."/>
            <person name="Zhang Q."/>
            <person name="Datson P."/>
            <person name="De Silva N."/>
            <person name="Gardiner S."/>
            <person name="Bassett H."/>
            <person name="Chagne D."/>
            <person name="Mccallum J."/>
            <person name="Dzierzon H."/>
            <person name="Deng C."/>
            <person name="Wang Y.-Y."/>
            <person name="Barron N."/>
            <person name="Manako K."/>
            <person name="Bowen J."/>
            <person name="Foster T."/>
            <person name="Erridge Z."/>
            <person name="Tiffin H."/>
            <person name="Waite C."/>
            <person name="Davies K."/>
            <person name="Grierson E."/>
            <person name="Laing W."/>
            <person name="Kirk R."/>
            <person name="Chen X."/>
            <person name="Wood M."/>
            <person name="Montefiori M."/>
            <person name="Brummell D."/>
            <person name="Schwinn K."/>
            <person name="Catanach A."/>
            <person name="Fullerton C."/>
            <person name="Li D."/>
            <person name="Meiyalaghan S."/>
            <person name="Nieuwenhuizen N."/>
            <person name="Read N."/>
            <person name="Prakash R."/>
            <person name="Hunter D."/>
            <person name="Zhang H."/>
            <person name="Mckenzie M."/>
            <person name="Knabel M."/>
            <person name="Harris A."/>
            <person name="Allan A."/>
            <person name="Chen A."/>
            <person name="Janssen B."/>
            <person name="Plunkett B."/>
            <person name="Dwamena C."/>
            <person name="Voogd C."/>
            <person name="Leif D."/>
            <person name="Lafferty D."/>
            <person name="Souleyre E."/>
            <person name="Varkonyi-Gasic E."/>
            <person name="Gambi F."/>
            <person name="Hanley J."/>
            <person name="Yao J.-L."/>
            <person name="Cheung J."/>
            <person name="David K."/>
            <person name="Warren B."/>
            <person name="Marsh K."/>
            <person name="Snowden K."/>
            <person name="Lin-Wang K."/>
            <person name="Brian L."/>
            <person name="Martinez-Sanchez M."/>
            <person name="Wang M."/>
            <person name="Ileperuma N."/>
            <person name="Macnee N."/>
            <person name="Campin R."/>
            <person name="Mcatee P."/>
            <person name="Drummond R."/>
            <person name="Espley R."/>
            <person name="Ireland H."/>
            <person name="Wu R."/>
            <person name="Atkinson R."/>
            <person name="Karunairetnam S."/>
            <person name="Bulley S."/>
            <person name="Chunkath S."/>
            <person name="Hanley Z."/>
            <person name="Storey R."/>
            <person name="Thrimawithana A."/>
            <person name="Thomson S."/>
            <person name="David C."/>
            <person name="Testolin R."/>
        </authorList>
    </citation>
    <scope>NUCLEOTIDE SEQUENCE [LARGE SCALE GENOMIC DNA]</scope>
    <source>
        <strain evidence="19">cv. Red5</strain>
        <tissue evidence="18">Young leaf</tissue>
    </source>
</reference>
<keyword evidence="10 14" id="KW-0067">ATP-binding</keyword>
<dbReference type="GO" id="GO:0051707">
    <property type="term" value="P:response to other organism"/>
    <property type="evidence" value="ECO:0007669"/>
    <property type="project" value="UniProtKB-ARBA"/>
</dbReference>
<evidence type="ECO:0000256" key="1">
    <source>
        <dbReference type="ARBA" id="ARBA00004167"/>
    </source>
</evidence>
<keyword evidence="3" id="KW-0597">Phosphoprotein</keyword>
<dbReference type="EMBL" id="NKQK01000026">
    <property type="protein sequence ID" value="PSR89686.1"/>
    <property type="molecule type" value="Genomic_DNA"/>
</dbReference>
<dbReference type="PANTHER" id="PTHR45631:SF21">
    <property type="entry name" value="PROTEIN KINASE DOMAIN-CONTAINING PROTEIN"/>
    <property type="match status" value="1"/>
</dbReference>
<evidence type="ECO:0000256" key="11">
    <source>
        <dbReference type="ARBA" id="ARBA00022989"/>
    </source>
</evidence>
<dbReference type="PROSITE" id="PS00107">
    <property type="entry name" value="PROTEIN_KINASE_ATP"/>
    <property type="match status" value="1"/>
</dbReference>
<keyword evidence="4" id="KW-0433">Leucine-rich repeat</keyword>
<evidence type="ECO:0000259" key="17">
    <source>
        <dbReference type="PROSITE" id="PS50011"/>
    </source>
</evidence>
<dbReference type="InterPro" id="IPR017441">
    <property type="entry name" value="Protein_kinase_ATP_BS"/>
</dbReference>
<comment type="subcellular location">
    <subcellularLocation>
        <location evidence="1">Membrane</location>
        <topology evidence="1">Single-pass membrane protein</topology>
    </subcellularLocation>
</comment>
<keyword evidence="12 15" id="KW-0472">Membrane</keyword>
<evidence type="ECO:0000256" key="9">
    <source>
        <dbReference type="ARBA" id="ARBA00022777"/>
    </source>
</evidence>
<dbReference type="InterPro" id="IPR011009">
    <property type="entry name" value="Kinase-like_dom_sf"/>
</dbReference>
<gene>
    <name evidence="18" type="ORF">CEY00_Acc29892</name>
</gene>
<keyword evidence="13 18" id="KW-0675">Receptor</keyword>
<accession>A0A2R6PEV8</accession>
<evidence type="ECO:0000256" key="3">
    <source>
        <dbReference type="ARBA" id="ARBA00022553"/>
    </source>
</evidence>
<dbReference type="SUPFAM" id="SSF56112">
    <property type="entry name" value="Protein kinase-like (PK-like)"/>
    <property type="match status" value="1"/>
</dbReference>
<dbReference type="STRING" id="1590841.A0A2R6PEV8"/>
<dbReference type="Gene3D" id="2.60.120.430">
    <property type="entry name" value="Galactose-binding lectin"/>
    <property type="match status" value="1"/>
</dbReference>
<feature type="transmembrane region" description="Helical" evidence="15">
    <location>
        <begin position="270"/>
        <end position="290"/>
    </location>
</feature>
<dbReference type="Pfam" id="PF00069">
    <property type="entry name" value="Pkinase"/>
    <property type="match status" value="1"/>
</dbReference>
<dbReference type="Gramene" id="PSR89686">
    <property type="protein sequence ID" value="PSR89686"/>
    <property type="gene ID" value="CEY00_Acc29892"/>
</dbReference>
<keyword evidence="16" id="KW-0732">Signal</keyword>
<reference evidence="19" key="2">
    <citation type="journal article" date="2018" name="BMC Genomics">
        <title>A manually annotated Actinidia chinensis var. chinensis (kiwifruit) genome highlights the challenges associated with draft genomes and gene prediction in plants.</title>
        <authorList>
            <person name="Pilkington S.M."/>
            <person name="Crowhurst R."/>
            <person name="Hilario E."/>
            <person name="Nardozza S."/>
            <person name="Fraser L."/>
            <person name="Peng Y."/>
            <person name="Gunaseelan K."/>
            <person name="Simpson R."/>
            <person name="Tahir J."/>
            <person name="Deroles S.C."/>
            <person name="Templeton K."/>
            <person name="Luo Z."/>
            <person name="Davy M."/>
            <person name="Cheng C."/>
            <person name="McNeilage M."/>
            <person name="Scaglione D."/>
            <person name="Liu Y."/>
            <person name="Zhang Q."/>
            <person name="Datson P."/>
            <person name="De Silva N."/>
            <person name="Gardiner S.E."/>
            <person name="Bassett H."/>
            <person name="Chagne D."/>
            <person name="McCallum J."/>
            <person name="Dzierzon H."/>
            <person name="Deng C."/>
            <person name="Wang Y.Y."/>
            <person name="Barron L."/>
            <person name="Manako K."/>
            <person name="Bowen J."/>
            <person name="Foster T.M."/>
            <person name="Erridge Z.A."/>
            <person name="Tiffin H."/>
            <person name="Waite C.N."/>
            <person name="Davies K.M."/>
            <person name="Grierson E.P."/>
            <person name="Laing W.A."/>
            <person name="Kirk R."/>
            <person name="Chen X."/>
            <person name="Wood M."/>
            <person name="Montefiori M."/>
            <person name="Brummell D.A."/>
            <person name="Schwinn K.E."/>
            <person name="Catanach A."/>
            <person name="Fullerton C."/>
            <person name="Li D."/>
            <person name="Meiyalaghan S."/>
            <person name="Nieuwenhuizen N."/>
            <person name="Read N."/>
            <person name="Prakash R."/>
            <person name="Hunter D."/>
            <person name="Zhang H."/>
            <person name="McKenzie M."/>
            <person name="Knabel M."/>
            <person name="Harris A."/>
            <person name="Allan A.C."/>
            <person name="Gleave A."/>
            <person name="Chen A."/>
            <person name="Janssen B.J."/>
            <person name="Plunkett B."/>
            <person name="Ampomah-Dwamena C."/>
            <person name="Voogd C."/>
            <person name="Leif D."/>
            <person name="Lafferty D."/>
            <person name="Souleyre E.J.F."/>
            <person name="Varkonyi-Gasic E."/>
            <person name="Gambi F."/>
            <person name="Hanley J."/>
            <person name="Yao J.L."/>
            <person name="Cheung J."/>
            <person name="David K.M."/>
            <person name="Warren B."/>
            <person name="Marsh K."/>
            <person name="Snowden K.C."/>
            <person name="Lin-Wang K."/>
            <person name="Brian L."/>
            <person name="Martinez-Sanchez M."/>
            <person name="Wang M."/>
            <person name="Ileperuma N."/>
            <person name="Macnee N."/>
            <person name="Campin R."/>
            <person name="McAtee P."/>
            <person name="Drummond R.S.M."/>
            <person name="Espley R.V."/>
            <person name="Ireland H.S."/>
            <person name="Wu R."/>
            <person name="Atkinson R.G."/>
            <person name="Karunairetnam S."/>
            <person name="Bulley S."/>
            <person name="Chunkath S."/>
            <person name="Hanley Z."/>
            <person name="Storey R."/>
            <person name="Thrimawithana A.H."/>
            <person name="Thomson S."/>
            <person name="David C."/>
            <person name="Testolin R."/>
            <person name="Huang H."/>
            <person name="Hellens R.P."/>
            <person name="Schaffer R.J."/>
        </authorList>
    </citation>
    <scope>NUCLEOTIDE SEQUENCE [LARGE SCALE GENOMIC DNA]</scope>
    <source>
        <strain evidence="19">cv. Red5</strain>
    </source>
</reference>
<keyword evidence="6 15" id="KW-0812">Transmembrane</keyword>
<dbReference type="InterPro" id="IPR008271">
    <property type="entry name" value="Ser/Thr_kinase_AS"/>
</dbReference>
<dbReference type="PANTHER" id="PTHR45631">
    <property type="entry name" value="OS07G0107800 PROTEIN-RELATED"/>
    <property type="match status" value="1"/>
</dbReference>
<evidence type="ECO:0000256" key="4">
    <source>
        <dbReference type="ARBA" id="ARBA00022614"/>
    </source>
</evidence>
<dbReference type="GO" id="GO:0006952">
    <property type="term" value="P:defense response"/>
    <property type="evidence" value="ECO:0007669"/>
    <property type="project" value="UniProtKB-ARBA"/>
</dbReference>
<dbReference type="PROSITE" id="PS50011">
    <property type="entry name" value="PROTEIN_KINASE_DOM"/>
    <property type="match status" value="1"/>
</dbReference>
<dbReference type="InterPro" id="IPR024788">
    <property type="entry name" value="Malectin-like_Carb-bd_dom"/>
</dbReference>
<dbReference type="InterPro" id="IPR003591">
    <property type="entry name" value="Leu-rich_rpt_typical-subtyp"/>
</dbReference>
<dbReference type="Pfam" id="PF13855">
    <property type="entry name" value="LRR_8"/>
    <property type="match status" value="1"/>
</dbReference>
<dbReference type="InParanoid" id="A0A2R6PEV8"/>
<keyword evidence="9 18" id="KW-0418">Kinase</keyword>
<keyword evidence="19" id="KW-1185">Reference proteome</keyword>
<evidence type="ECO:0000256" key="8">
    <source>
        <dbReference type="ARBA" id="ARBA00022741"/>
    </source>
</evidence>
<feature type="transmembrane region" description="Helical" evidence="15">
    <location>
        <begin position="550"/>
        <end position="574"/>
    </location>
</feature>
<evidence type="ECO:0000256" key="15">
    <source>
        <dbReference type="SAM" id="Phobius"/>
    </source>
</evidence>
<feature type="binding site" evidence="14">
    <location>
        <position position="639"/>
    </location>
    <ligand>
        <name>ATP</name>
        <dbReference type="ChEBI" id="CHEBI:30616"/>
    </ligand>
</feature>
<dbReference type="InterPro" id="IPR000719">
    <property type="entry name" value="Prot_kinase_dom"/>
</dbReference>
<evidence type="ECO:0000256" key="10">
    <source>
        <dbReference type="ARBA" id="ARBA00022840"/>
    </source>
</evidence>
<keyword evidence="5" id="KW-0808">Transferase</keyword>
<dbReference type="Proteomes" id="UP000241394">
    <property type="component" value="Chromosome LG26"/>
</dbReference>
<dbReference type="Pfam" id="PF12819">
    <property type="entry name" value="Malectin_like"/>
    <property type="match status" value="1"/>
</dbReference>
<evidence type="ECO:0000256" key="7">
    <source>
        <dbReference type="ARBA" id="ARBA00022737"/>
    </source>
</evidence>
<feature type="domain" description="Protein kinase" evidence="17">
    <location>
        <begin position="611"/>
        <end position="893"/>
    </location>
</feature>
<evidence type="ECO:0000256" key="16">
    <source>
        <dbReference type="SAM" id="SignalP"/>
    </source>
</evidence>
<evidence type="ECO:0000256" key="6">
    <source>
        <dbReference type="ARBA" id="ARBA00022692"/>
    </source>
</evidence>
<dbReference type="FunCoup" id="A0A2R6PEV8">
    <property type="interactions" value="210"/>
</dbReference>
<dbReference type="InterPro" id="IPR001611">
    <property type="entry name" value="Leu-rich_rpt"/>
</dbReference>
<comment type="caution">
    <text evidence="18">The sequence shown here is derived from an EMBL/GenBank/DDBJ whole genome shotgun (WGS) entry which is preliminary data.</text>
</comment>
<keyword evidence="2" id="KW-0723">Serine/threonine-protein kinase</keyword>
<keyword evidence="8 14" id="KW-0547">Nucleotide-binding</keyword>
<dbReference type="InterPro" id="IPR032675">
    <property type="entry name" value="LRR_dom_sf"/>
</dbReference>
<dbReference type="Gene3D" id="3.30.200.20">
    <property type="entry name" value="Phosphorylase Kinase, domain 1"/>
    <property type="match status" value="1"/>
</dbReference>
<organism evidence="18 19">
    <name type="scientific">Actinidia chinensis var. chinensis</name>
    <name type="common">Chinese soft-hair kiwi</name>
    <dbReference type="NCBI Taxonomy" id="1590841"/>
    <lineage>
        <taxon>Eukaryota</taxon>
        <taxon>Viridiplantae</taxon>
        <taxon>Streptophyta</taxon>
        <taxon>Embryophyta</taxon>
        <taxon>Tracheophyta</taxon>
        <taxon>Spermatophyta</taxon>
        <taxon>Magnoliopsida</taxon>
        <taxon>eudicotyledons</taxon>
        <taxon>Gunneridae</taxon>
        <taxon>Pentapetalae</taxon>
        <taxon>asterids</taxon>
        <taxon>Ericales</taxon>
        <taxon>Actinidiaceae</taxon>
        <taxon>Actinidia</taxon>
    </lineage>
</organism>
<dbReference type="SMART" id="SM00369">
    <property type="entry name" value="LRR_TYP"/>
    <property type="match status" value="3"/>
</dbReference>
<proteinExistence type="predicted"/>
<keyword evidence="7" id="KW-0677">Repeat</keyword>
<keyword evidence="11 15" id="KW-1133">Transmembrane helix</keyword>
<dbReference type="OMA" id="RIKDPWI"/>
<dbReference type="AlphaFoldDB" id="A0A2R6PEV8"/>